<protein>
    <submittedName>
        <fullName evidence="1">Uncharacterized protein</fullName>
    </submittedName>
</protein>
<proteinExistence type="predicted"/>
<dbReference type="EMBL" id="PGFB01000005">
    <property type="protein sequence ID" value="PJJ55450.1"/>
    <property type="molecule type" value="Genomic_DNA"/>
</dbReference>
<dbReference type="AlphaFoldDB" id="A0A2M9BBX0"/>
<dbReference type="InterPro" id="IPR011010">
    <property type="entry name" value="DNA_brk_join_enz"/>
</dbReference>
<gene>
    <name evidence="1" type="ORF">CLV54_2794</name>
</gene>
<dbReference type="SUPFAM" id="SSF56349">
    <property type="entry name" value="DNA breaking-rejoining enzymes"/>
    <property type="match status" value="1"/>
</dbReference>
<name>A0A2M9BBX0_9MICO</name>
<comment type="caution">
    <text evidence="1">The sequence shown here is derived from an EMBL/GenBank/DDBJ whole genome shotgun (WGS) entry which is preliminary data.</text>
</comment>
<sequence>MSTKPGVTSRFRPPKFCFTCGVNRAAWHWPSVDYCYGCLPGGPFPAPSCERCGSPDYFSQGLCERCHPGSPHYIGQCKDCYAWGVYRGHQWRCRHCAWWASHNPLGDCRYCHRRLPIGERGACRLCIESARRIQQPGRDIDLDEGTRHGLQLFFANMPARRKLPLPAQSTRASRIVLDAEASAWEQPALFELAPDPEVLRQRATAQARDWTYRTDGIVFEHARQFGWSNRQTNQVRRSLKMLQILAPDGTTMVRATEVIRLRRYDAEGNIVSTLDVLDAAGLLIDDRTPHIDRYFDGKFAGLPPAMRTQLELWFDIMIHGSPIPPRRKPRDPATVKIQILGIAPIVTAWAEDGIESLAEISPELLLDSLPADAGKRHWAERGFRALFGILKGRNAIFADPTTGMPLTEPRRSTPLPADTETILAALNHSDPAVALATSIVAFHGLTNLQIRALQLTDIIDGRLTLPDGRVIPLAEPVRARLRTRLDHRATRWPRTMNPHLFVTMQTAPRLSAPSRQFPWLKAGISAQTLRTDRVLHEVQASGGDVRRISDLFGIGIESVARYLGVLDPDLSGHRPD</sequence>
<evidence type="ECO:0000313" key="1">
    <source>
        <dbReference type="EMBL" id="PJJ55450.1"/>
    </source>
</evidence>
<evidence type="ECO:0000313" key="2">
    <source>
        <dbReference type="Proteomes" id="UP000230161"/>
    </source>
</evidence>
<organism evidence="1 2">
    <name type="scientific">Compostimonas suwonensis</name>
    <dbReference type="NCBI Taxonomy" id="1048394"/>
    <lineage>
        <taxon>Bacteria</taxon>
        <taxon>Bacillati</taxon>
        <taxon>Actinomycetota</taxon>
        <taxon>Actinomycetes</taxon>
        <taxon>Micrococcales</taxon>
        <taxon>Microbacteriaceae</taxon>
        <taxon>Compostimonas</taxon>
    </lineage>
</organism>
<reference evidence="1 2" key="1">
    <citation type="submission" date="2017-11" db="EMBL/GenBank/DDBJ databases">
        <title>Genomic Encyclopedia of Archaeal and Bacterial Type Strains, Phase II (KMG-II): From Individual Species to Whole Genera.</title>
        <authorList>
            <person name="Goeker M."/>
        </authorList>
    </citation>
    <scope>NUCLEOTIDE SEQUENCE [LARGE SCALE GENOMIC DNA]</scope>
    <source>
        <strain evidence="1 2">DSM 25625</strain>
    </source>
</reference>
<dbReference type="Proteomes" id="UP000230161">
    <property type="component" value="Unassembled WGS sequence"/>
</dbReference>
<dbReference type="GO" id="GO:0003677">
    <property type="term" value="F:DNA binding"/>
    <property type="evidence" value="ECO:0007669"/>
    <property type="project" value="InterPro"/>
</dbReference>
<dbReference type="RefSeq" id="WP_245861739.1">
    <property type="nucleotide sequence ID" value="NZ_PGFB01000005.1"/>
</dbReference>
<keyword evidence="2" id="KW-1185">Reference proteome</keyword>
<accession>A0A2M9BBX0</accession>